<dbReference type="Proteomes" id="UP000800039">
    <property type="component" value="Unassembled WGS sequence"/>
</dbReference>
<feature type="compositionally biased region" description="Basic and acidic residues" evidence="1">
    <location>
        <begin position="120"/>
        <end position="133"/>
    </location>
</feature>
<proteinExistence type="predicted"/>
<feature type="compositionally biased region" description="Low complexity" evidence="1">
    <location>
        <begin position="83"/>
        <end position="94"/>
    </location>
</feature>
<name>A0A9P4GIN7_9PLEO</name>
<evidence type="ECO:0000313" key="3">
    <source>
        <dbReference type="Proteomes" id="UP000800039"/>
    </source>
</evidence>
<dbReference type="RefSeq" id="XP_040788684.1">
    <property type="nucleotide sequence ID" value="XM_040936943.1"/>
</dbReference>
<accession>A0A9P4GIN7</accession>
<evidence type="ECO:0000313" key="2">
    <source>
        <dbReference type="EMBL" id="KAF1846121.1"/>
    </source>
</evidence>
<feature type="region of interest" description="Disordered" evidence="1">
    <location>
        <begin position="120"/>
        <end position="171"/>
    </location>
</feature>
<organism evidence="2 3">
    <name type="scientific">Cucurbitaria berberidis CBS 394.84</name>
    <dbReference type="NCBI Taxonomy" id="1168544"/>
    <lineage>
        <taxon>Eukaryota</taxon>
        <taxon>Fungi</taxon>
        <taxon>Dikarya</taxon>
        <taxon>Ascomycota</taxon>
        <taxon>Pezizomycotina</taxon>
        <taxon>Dothideomycetes</taxon>
        <taxon>Pleosporomycetidae</taxon>
        <taxon>Pleosporales</taxon>
        <taxon>Pleosporineae</taxon>
        <taxon>Cucurbitariaceae</taxon>
        <taxon>Cucurbitaria</taxon>
    </lineage>
</organism>
<feature type="compositionally biased region" description="Basic residues" evidence="1">
    <location>
        <begin position="155"/>
        <end position="171"/>
    </location>
</feature>
<keyword evidence="3" id="KW-1185">Reference proteome</keyword>
<gene>
    <name evidence="2" type="ORF">K460DRAFT_406342</name>
</gene>
<feature type="region of interest" description="Disordered" evidence="1">
    <location>
        <begin position="60"/>
        <end position="97"/>
    </location>
</feature>
<reference evidence="2" key="1">
    <citation type="submission" date="2020-01" db="EMBL/GenBank/DDBJ databases">
        <authorList>
            <consortium name="DOE Joint Genome Institute"/>
            <person name="Haridas S."/>
            <person name="Albert R."/>
            <person name="Binder M."/>
            <person name="Bloem J."/>
            <person name="Labutti K."/>
            <person name="Salamov A."/>
            <person name="Andreopoulos B."/>
            <person name="Baker S.E."/>
            <person name="Barry K."/>
            <person name="Bills G."/>
            <person name="Bluhm B.H."/>
            <person name="Cannon C."/>
            <person name="Castanera R."/>
            <person name="Culley D.E."/>
            <person name="Daum C."/>
            <person name="Ezra D."/>
            <person name="Gonzalez J.B."/>
            <person name="Henrissat B."/>
            <person name="Kuo A."/>
            <person name="Liang C."/>
            <person name="Lipzen A."/>
            <person name="Lutzoni F."/>
            <person name="Magnuson J."/>
            <person name="Mondo S."/>
            <person name="Nolan M."/>
            <person name="Ohm R."/>
            <person name="Pangilinan J."/>
            <person name="Park H.-J."/>
            <person name="Ramirez L."/>
            <person name="Alfaro M."/>
            <person name="Sun H."/>
            <person name="Tritt A."/>
            <person name="Yoshinaga Y."/>
            <person name="Zwiers L.-H."/>
            <person name="Turgeon B.G."/>
            <person name="Goodwin S.B."/>
            <person name="Spatafora J.W."/>
            <person name="Crous P.W."/>
            <person name="Grigoriev I.V."/>
        </authorList>
    </citation>
    <scope>NUCLEOTIDE SEQUENCE</scope>
    <source>
        <strain evidence="2">CBS 394.84</strain>
    </source>
</reference>
<dbReference type="AlphaFoldDB" id="A0A9P4GIN7"/>
<protein>
    <submittedName>
        <fullName evidence="2">Uncharacterized protein</fullName>
    </submittedName>
</protein>
<evidence type="ECO:0000256" key="1">
    <source>
        <dbReference type="SAM" id="MobiDB-lite"/>
    </source>
</evidence>
<comment type="caution">
    <text evidence="2">The sequence shown here is derived from an EMBL/GenBank/DDBJ whole genome shotgun (WGS) entry which is preliminary data.</text>
</comment>
<dbReference type="GeneID" id="63854193"/>
<dbReference type="EMBL" id="ML976616">
    <property type="protein sequence ID" value="KAF1846121.1"/>
    <property type="molecule type" value="Genomic_DNA"/>
</dbReference>
<feature type="compositionally biased region" description="Basic and acidic residues" evidence="1">
    <location>
        <begin position="60"/>
        <end position="78"/>
    </location>
</feature>
<sequence length="171" mass="19588">MRLSLYPLTDSYYTTKALSFTTLSSFSRSFLSFPKRVESAVTAKNMWKAVLEILRPEKKKERKANELDASREKEEKGLHYQRSWTTMSSSTNTWRDVGNEAEGDVAGLDRYCDQHIETARKEDIKEEAEKNEVEDITALPPMPPPPIAAEPVKPKKERRKLVRKKASGIVQ</sequence>